<comment type="caution">
    <text evidence="1">The sequence shown here is derived from an EMBL/GenBank/DDBJ whole genome shotgun (WGS) entry which is preliminary data.</text>
</comment>
<reference evidence="1 2" key="1">
    <citation type="submission" date="2019-08" db="EMBL/GenBank/DDBJ databases">
        <title>Lentzea from Indian Himalayas.</title>
        <authorList>
            <person name="Mandal S."/>
            <person name="Mallick Gupta A."/>
            <person name="Maiti P.K."/>
            <person name="Sarkar J."/>
            <person name="Mandal S."/>
        </authorList>
    </citation>
    <scope>NUCLEOTIDE SEQUENCE [LARGE SCALE GENOMIC DNA]</scope>
    <source>
        <strain evidence="1 2">PSKA42</strain>
    </source>
</reference>
<dbReference type="Proteomes" id="UP001515943">
    <property type="component" value="Unassembled WGS sequence"/>
</dbReference>
<gene>
    <name evidence="1" type="ORF">FXN61_13930</name>
</gene>
<name>A0ABX1FGV4_9PSEU</name>
<keyword evidence="2" id="KW-1185">Reference proteome</keyword>
<evidence type="ECO:0000313" key="2">
    <source>
        <dbReference type="Proteomes" id="UP001515943"/>
    </source>
</evidence>
<sequence>MKLTFLRGECGNERTCPNLNVTDRGTLVVQGYVVTDSVVEIPLTLVPEVVSHEHPEAHLKLTGHSTVLVRGLPVTDPEALRILNLPHGEGAVEVPLSAFPPEVQLSAR</sequence>
<accession>A0ABX1FGV4</accession>
<dbReference type="RefSeq" id="WP_167973967.1">
    <property type="nucleotide sequence ID" value="NZ_VSRL01000040.1"/>
</dbReference>
<protein>
    <submittedName>
        <fullName evidence="1">Uncharacterized protein</fullName>
    </submittedName>
</protein>
<evidence type="ECO:0000313" key="1">
    <source>
        <dbReference type="EMBL" id="NKE57871.1"/>
    </source>
</evidence>
<organism evidence="1 2">
    <name type="scientific">Lentzea indica</name>
    <dbReference type="NCBI Taxonomy" id="2604800"/>
    <lineage>
        <taxon>Bacteria</taxon>
        <taxon>Bacillati</taxon>
        <taxon>Actinomycetota</taxon>
        <taxon>Actinomycetes</taxon>
        <taxon>Pseudonocardiales</taxon>
        <taxon>Pseudonocardiaceae</taxon>
        <taxon>Lentzea</taxon>
    </lineage>
</organism>
<dbReference type="EMBL" id="VSRL01000040">
    <property type="protein sequence ID" value="NKE57871.1"/>
    <property type="molecule type" value="Genomic_DNA"/>
</dbReference>
<proteinExistence type="predicted"/>